<keyword evidence="1" id="KW-0732">Signal</keyword>
<accession>A0A1P8KNA8</accession>
<feature type="chain" id="PRO_5012794847" description="Lipocalin-like domain-containing protein" evidence="1">
    <location>
        <begin position="21"/>
        <end position="137"/>
    </location>
</feature>
<sequence>MKNIIIVVSAIIALTGCASSKTNYISTKNVNLVTKNIQGTWTGKAKQFNNNVTWSVKVNIENNNYTVSYPSLNCGGILTLLDSSKTQVKFRENITYGRSKCVDNGILTLSTTSNNNAEYKWYYENGKFGALGLMTKK</sequence>
<evidence type="ECO:0000256" key="1">
    <source>
        <dbReference type="SAM" id="SignalP"/>
    </source>
</evidence>
<evidence type="ECO:0000313" key="2">
    <source>
        <dbReference type="EMBL" id="APW66018.1"/>
    </source>
</evidence>
<dbReference type="OrthoDB" id="8072597at2"/>
<protein>
    <recommendedName>
        <fullName evidence="4">Lipocalin-like domain-containing protein</fullName>
    </recommendedName>
</protein>
<reference evidence="2 3" key="1">
    <citation type="submission" date="2017-01" db="EMBL/GenBank/DDBJ databases">
        <title>Genome sequencing of Arcobacter sp. LPB0137.</title>
        <authorList>
            <person name="Lee G.-W."/>
            <person name="Yi H."/>
        </authorList>
    </citation>
    <scope>NUCLEOTIDE SEQUENCE [LARGE SCALE GENOMIC DNA]</scope>
    <source>
        <strain evidence="2 3">LPB0137</strain>
    </source>
</reference>
<feature type="signal peptide" evidence="1">
    <location>
        <begin position="1"/>
        <end position="20"/>
    </location>
</feature>
<dbReference type="AlphaFoldDB" id="A0A1P8KNA8"/>
<evidence type="ECO:0000313" key="3">
    <source>
        <dbReference type="Proteomes" id="UP000186074"/>
    </source>
</evidence>
<gene>
    <name evidence="2" type="ORF">LPB137_09210</name>
</gene>
<proteinExistence type="predicted"/>
<keyword evidence="3" id="KW-1185">Reference proteome</keyword>
<evidence type="ECO:0008006" key="4">
    <source>
        <dbReference type="Google" id="ProtNLM"/>
    </source>
</evidence>
<name>A0A1P8KNA8_9BACT</name>
<dbReference type="KEGG" id="alp:LPB137_09210"/>
<dbReference type="PROSITE" id="PS51257">
    <property type="entry name" value="PROKAR_LIPOPROTEIN"/>
    <property type="match status" value="1"/>
</dbReference>
<organism evidence="2 3">
    <name type="scientific">Poseidonibacter parvus</name>
    <dbReference type="NCBI Taxonomy" id="1850254"/>
    <lineage>
        <taxon>Bacteria</taxon>
        <taxon>Pseudomonadati</taxon>
        <taxon>Campylobacterota</taxon>
        <taxon>Epsilonproteobacteria</taxon>
        <taxon>Campylobacterales</taxon>
        <taxon>Arcobacteraceae</taxon>
        <taxon>Poseidonibacter</taxon>
    </lineage>
</organism>
<dbReference type="Proteomes" id="UP000186074">
    <property type="component" value="Chromosome"/>
</dbReference>
<dbReference type="EMBL" id="CP019070">
    <property type="protein sequence ID" value="APW66018.1"/>
    <property type="molecule type" value="Genomic_DNA"/>
</dbReference>
<dbReference type="RefSeq" id="WP_076087301.1">
    <property type="nucleotide sequence ID" value="NZ_CP019070.1"/>
</dbReference>